<gene>
    <name evidence="1" type="ORF">AQS70_21085</name>
</gene>
<dbReference type="InterPro" id="IPR021686">
    <property type="entry name" value="DUF3268"/>
</dbReference>
<dbReference type="STRING" id="1563157.AQS70_21085"/>
<dbReference type="OrthoDB" id="1028010at2"/>
<accession>A0A0Q0T4Q4</accession>
<evidence type="ECO:0000313" key="2">
    <source>
        <dbReference type="Proteomes" id="UP000050342"/>
    </source>
</evidence>
<evidence type="ECO:0000313" key="1">
    <source>
        <dbReference type="EMBL" id="KQB54645.1"/>
    </source>
</evidence>
<keyword evidence="2" id="KW-1185">Reference proteome</keyword>
<dbReference type="AlphaFoldDB" id="A0A0Q0T4Q4"/>
<sequence length="169" mass="18765">MPIDPRANAPERIAAPAPMPHVSRRALKRVKNPIPAPTTCRYCNGEVRLVCNSEIYNGRSYGDWPYAYLCDDCRAYVGLHPDTDIPLGTLADDKLRAVRNRSKTAFHNHMRKAGLTRTLAYQWLAGQMGIEIGKCHFGWFDHAECLAAEKAVKQAAPPTAMAQAFAKAQ</sequence>
<dbReference type="Proteomes" id="UP000050342">
    <property type="component" value="Unassembled WGS sequence"/>
</dbReference>
<protein>
    <submittedName>
        <fullName evidence="1">Uncharacterized protein</fullName>
    </submittedName>
</protein>
<name>A0A0Q0T4Q4_9PSED</name>
<dbReference type="Pfam" id="PF11672">
    <property type="entry name" value="DUF3268"/>
    <property type="match status" value="1"/>
</dbReference>
<proteinExistence type="predicted"/>
<organism evidence="1 2">
    <name type="scientific">Pseudomonas endophytica</name>
    <dbReference type="NCBI Taxonomy" id="1563157"/>
    <lineage>
        <taxon>Bacteria</taxon>
        <taxon>Pseudomonadati</taxon>
        <taxon>Pseudomonadota</taxon>
        <taxon>Gammaproteobacteria</taxon>
        <taxon>Pseudomonadales</taxon>
        <taxon>Pseudomonadaceae</taxon>
        <taxon>Pseudomonas</taxon>
    </lineage>
</organism>
<comment type="caution">
    <text evidence="1">The sequence shown here is derived from an EMBL/GenBank/DDBJ whole genome shotgun (WGS) entry which is preliminary data.</text>
</comment>
<dbReference type="RefSeq" id="WP_055101949.1">
    <property type="nucleotide sequence ID" value="NZ_LLWH01000058.1"/>
</dbReference>
<dbReference type="EMBL" id="LLWH01000058">
    <property type="protein sequence ID" value="KQB54645.1"/>
    <property type="molecule type" value="Genomic_DNA"/>
</dbReference>
<reference evidence="1 2" key="1">
    <citation type="submission" date="2015-10" db="EMBL/GenBank/DDBJ databases">
        <title>Pseudomonas helleri sp. nov. and Pseudomonas weihenstephanensis sp. nov., isolated from raw cows milk.</title>
        <authorList>
            <person name="Von Neubeck M."/>
            <person name="Huptas C."/>
            <person name="Wenning M."/>
            <person name="Scherer S."/>
        </authorList>
    </citation>
    <scope>NUCLEOTIDE SEQUENCE [LARGE SCALE GENOMIC DNA]</scope>
    <source>
        <strain evidence="1 2">BSTT44</strain>
    </source>
</reference>